<comment type="caution">
    <text evidence="1">The sequence shown here is derived from an EMBL/GenBank/DDBJ whole genome shotgun (WGS) entry which is preliminary data.</text>
</comment>
<dbReference type="AlphaFoldDB" id="A0A833RI54"/>
<keyword evidence="2" id="KW-1185">Reference proteome</keyword>
<protein>
    <submittedName>
        <fullName evidence="1">Uncharacterized protein</fullName>
    </submittedName>
</protein>
<name>A0A833RI54_9HYME</name>
<dbReference type="Proteomes" id="UP000655588">
    <property type="component" value="Unassembled WGS sequence"/>
</dbReference>
<proteinExistence type="predicted"/>
<evidence type="ECO:0000313" key="2">
    <source>
        <dbReference type="Proteomes" id="UP000655588"/>
    </source>
</evidence>
<organism evidence="1 2">
    <name type="scientific">Frieseomelitta varia</name>
    <dbReference type="NCBI Taxonomy" id="561572"/>
    <lineage>
        <taxon>Eukaryota</taxon>
        <taxon>Metazoa</taxon>
        <taxon>Ecdysozoa</taxon>
        <taxon>Arthropoda</taxon>
        <taxon>Hexapoda</taxon>
        <taxon>Insecta</taxon>
        <taxon>Pterygota</taxon>
        <taxon>Neoptera</taxon>
        <taxon>Endopterygota</taxon>
        <taxon>Hymenoptera</taxon>
        <taxon>Apocrita</taxon>
        <taxon>Aculeata</taxon>
        <taxon>Apoidea</taxon>
        <taxon>Anthophila</taxon>
        <taxon>Apidae</taxon>
        <taxon>Frieseomelitta</taxon>
    </lineage>
</organism>
<evidence type="ECO:0000313" key="1">
    <source>
        <dbReference type="EMBL" id="KAF3429199.1"/>
    </source>
</evidence>
<dbReference type="EMBL" id="WNWW01000175">
    <property type="protein sequence ID" value="KAF3429199.1"/>
    <property type="molecule type" value="Genomic_DNA"/>
</dbReference>
<sequence length="187" mass="21705">MLLSITCCLLKCCELDFNASNHNHSQNRGQKCWDFLEFLLFNPDIQSSCKAVGLLLITDIKFNQLPILKLYHLTFSDLRGTVPNWEQPSLVSTCIFNIAFNPLAIVFLNTGFPTIPSISKVSFAGCAQHCEFALQTLIGMFCLILRTLQIWSDYYLFLKLKYFFYGKRFCRINDLEQYFTSKLQEFF</sequence>
<reference evidence="1" key="1">
    <citation type="submission" date="2019-11" db="EMBL/GenBank/DDBJ databases">
        <title>The nuclear and mitochondrial genomes of Frieseomelitta varia - a highly eusocial stingless bee (Meliponini) with a permanently sterile worker caste.</title>
        <authorList>
            <person name="Freitas F.C.P."/>
            <person name="Lourenco A.P."/>
            <person name="Nunes F.M.F."/>
            <person name="Paschoal A.R."/>
            <person name="Abreu F.C.P."/>
            <person name="Barbin F.O."/>
            <person name="Bataglia L."/>
            <person name="Cardoso-Junior C.A.M."/>
            <person name="Cervoni M.S."/>
            <person name="Silva S.R."/>
            <person name="Dalarmi F."/>
            <person name="Del Lama M.A."/>
            <person name="Depintor T.S."/>
            <person name="Ferreira K.M."/>
            <person name="Goria P.S."/>
            <person name="Jaskot M.C."/>
            <person name="Lago D.C."/>
            <person name="Luna-Lucena D."/>
            <person name="Moda L.M."/>
            <person name="Nascimento L."/>
            <person name="Pedrino M."/>
            <person name="Rabico F.O."/>
            <person name="Sanches F.C."/>
            <person name="Santos D.E."/>
            <person name="Santos C.G."/>
            <person name="Vieira J."/>
            <person name="Lopes T.F."/>
            <person name="Barchuk A.R."/>
            <person name="Hartfelder K."/>
            <person name="Simoes Z.L.P."/>
            <person name="Bitondi M.M.G."/>
            <person name="Pinheiro D.G."/>
        </authorList>
    </citation>
    <scope>NUCLEOTIDE SEQUENCE</scope>
    <source>
        <strain evidence="1">USP_RPSP 00005682</strain>
        <tissue evidence="1">Whole individual</tissue>
    </source>
</reference>
<accession>A0A833RI54</accession>
<gene>
    <name evidence="1" type="ORF">E2986_12693</name>
</gene>